<accession>A8Q9X9</accession>
<gene>
    <name evidence="1" type="ORF">MGL_3566</name>
</gene>
<dbReference type="InParanoid" id="A8Q9X9"/>
<dbReference type="RefSeq" id="XP_001729099.1">
    <property type="nucleotide sequence ID" value="XM_001729047.1"/>
</dbReference>
<evidence type="ECO:0000313" key="1">
    <source>
        <dbReference type="EMBL" id="EDP41885.1"/>
    </source>
</evidence>
<sequence length="39" mass="4295">MISLVLVRNSAPAQTRCLLKNDCNVIKFAQTRVTSKTSS</sequence>
<proteinExistence type="predicted"/>
<dbReference type="EMBL" id="AAYY01000014">
    <property type="protein sequence ID" value="EDP41885.1"/>
    <property type="molecule type" value="Genomic_DNA"/>
</dbReference>
<comment type="caution">
    <text evidence="1">The sequence shown here is derived from an EMBL/GenBank/DDBJ whole genome shotgun (WGS) entry which is preliminary data.</text>
</comment>
<dbReference type="GeneID" id="5853406"/>
<name>A8Q9X9_MALGO</name>
<keyword evidence="2" id="KW-1185">Reference proteome</keyword>
<dbReference type="KEGG" id="mgl:MGL_3566"/>
<dbReference type="VEuPathDB" id="FungiDB:MGL_3566"/>
<organism evidence="1 2">
    <name type="scientific">Malassezia globosa (strain ATCC MYA-4612 / CBS 7966)</name>
    <name type="common">Dandruff-associated fungus</name>
    <dbReference type="NCBI Taxonomy" id="425265"/>
    <lineage>
        <taxon>Eukaryota</taxon>
        <taxon>Fungi</taxon>
        <taxon>Dikarya</taxon>
        <taxon>Basidiomycota</taxon>
        <taxon>Ustilaginomycotina</taxon>
        <taxon>Malasseziomycetes</taxon>
        <taxon>Malasseziales</taxon>
        <taxon>Malasseziaceae</taxon>
        <taxon>Malassezia</taxon>
    </lineage>
</organism>
<protein>
    <submittedName>
        <fullName evidence="1">Uncharacterized protein</fullName>
    </submittedName>
</protein>
<evidence type="ECO:0000313" key="2">
    <source>
        <dbReference type="Proteomes" id="UP000008837"/>
    </source>
</evidence>
<reference evidence="1 2" key="1">
    <citation type="journal article" date="2007" name="Proc. Natl. Acad. Sci. U.S.A.">
        <title>Dandruff-associated Malassezia genomes reveal convergent and divergent virulence traits shared with plant and human fungal pathogens.</title>
        <authorList>
            <person name="Xu J."/>
            <person name="Saunders C.W."/>
            <person name="Hu P."/>
            <person name="Grant R.A."/>
            <person name="Boekhout T."/>
            <person name="Kuramae E.E."/>
            <person name="Kronstad J.W."/>
            <person name="Deangelis Y.M."/>
            <person name="Reeder N.L."/>
            <person name="Johnstone K.R."/>
            <person name="Leland M."/>
            <person name="Fieno A.M."/>
            <person name="Begley W.M."/>
            <person name="Sun Y."/>
            <person name="Lacey M.P."/>
            <person name="Chaudhary T."/>
            <person name="Keough T."/>
            <person name="Chu L."/>
            <person name="Sears R."/>
            <person name="Yuan B."/>
            <person name="Dawson T.L.Jr."/>
        </authorList>
    </citation>
    <scope>NUCLEOTIDE SEQUENCE [LARGE SCALE GENOMIC DNA]</scope>
    <source>
        <strain evidence="2">ATCC MYA-4612 / CBS 7966</strain>
    </source>
</reference>
<dbReference type="Proteomes" id="UP000008837">
    <property type="component" value="Unassembled WGS sequence"/>
</dbReference>
<dbReference type="AlphaFoldDB" id="A8Q9X9"/>